<feature type="region of interest" description="Disordered" evidence="1">
    <location>
        <begin position="1"/>
        <end position="144"/>
    </location>
</feature>
<name>A0A9Q1FCX2_SYNKA</name>
<comment type="caution">
    <text evidence="2">The sequence shown here is derived from an EMBL/GenBank/DDBJ whole genome shotgun (WGS) entry which is preliminary data.</text>
</comment>
<evidence type="ECO:0000313" key="3">
    <source>
        <dbReference type="Proteomes" id="UP001152622"/>
    </source>
</evidence>
<evidence type="ECO:0000256" key="1">
    <source>
        <dbReference type="SAM" id="MobiDB-lite"/>
    </source>
</evidence>
<dbReference type="Proteomes" id="UP001152622">
    <property type="component" value="Chromosome 6"/>
</dbReference>
<keyword evidence="3" id="KW-1185">Reference proteome</keyword>
<feature type="compositionally biased region" description="Low complexity" evidence="1">
    <location>
        <begin position="60"/>
        <end position="73"/>
    </location>
</feature>
<accession>A0A9Q1FCX2</accession>
<organism evidence="2 3">
    <name type="scientific">Synaphobranchus kaupii</name>
    <name type="common">Kaup's arrowtooth eel</name>
    <dbReference type="NCBI Taxonomy" id="118154"/>
    <lineage>
        <taxon>Eukaryota</taxon>
        <taxon>Metazoa</taxon>
        <taxon>Chordata</taxon>
        <taxon>Craniata</taxon>
        <taxon>Vertebrata</taxon>
        <taxon>Euteleostomi</taxon>
        <taxon>Actinopterygii</taxon>
        <taxon>Neopterygii</taxon>
        <taxon>Teleostei</taxon>
        <taxon>Anguilliformes</taxon>
        <taxon>Synaphobranchidae</taxon>
        <taxon>Synaphobranchus</taxon>
    </lineage>
</organism>
<reference evidence="2" key="1">
    <citation type="journal article" date="2023" name="Science">
        <title>Genome structures resolve the early diversification of teleost fishes.</title>
        <authorList>
            <person name="Parey E."/>
            <person name="Louis A."/>
            <person name="Montfort J."/>
            <person name="Bouchez O."/>
            <person name="Roques C."/>
            <person name="Iampietro C."/>
            <person name="Lluch J."/>
            <person name="Castinel A."/>
            <person name="Donnadieu C."/>
            <person name="Desvignes T."/>
            <person name="Floi Bucao C."/>
            <person name="Jouanno E."/>
            <person name="Wen M."/>
            <person name="Mejri S."/>
            <person name="Dirks R."/>
            <person name="Jansen H."/>
            <person name="Henkel C."/>
            <person name="Chen W.J."/>
            <person name="Zahm M."/>
            <person name="Cabau C."/>
            <person name="Klopp C."/>
            <person name="Thompson A.W."/>
            <person name="Robinson-Rechavi M."/>
            <person name="Braasch I."/>
            <person name="Lecointre G."/>
            <person name="Bobe J."/>
            <person name="Postlethwait J.H."/>
            <person name="Berthelot C."/>
            <person name="Roest Crollius H."/>
            <person name="Guiguen Y."/>
        </authorList>
    </citation>
    <scope>NUCLEOTIDE SEQUENCE</scope>
    <source>
        <strain evidence="2">WJC10195</strain>
    </source>
</reference>
<proteinExistence type="predicted"/>
<evidence type="ECO:0000313" key="2">
    <source>
        <dbReference type="EMBL" id="KAJ8355708.1"/>
    </source>
</evidence>
<protein>
    <submittedName>
        <fullName evidence="2">Uncharacterized protein</fullName>
    </submittedName>
</protein>
<feature type="compositionally biased region" description="Basic and acidic residues" evidence="1">
    <location>
        <begin position="82"/>
        <end position="98"/>
    </location>
</feature>
<sequence length="231" mass="24632">MRQFTPGPIEKDGATSSAAAILAPTGPPPAPDRPRGRASSSDLAAAPTGERNLCDALNGASCQASPTSAAAAAHGRPPMRLTDSDRRRRKTGLEDKRFAVRYCTRRKSGPPGVGRVSYRRNHGDKARRASRCASNSPSSTARRRFPQCAPLQGLEISNASRTDPKKKPALKNHSGCSFPGRRTTCAKTASRRKQAIGSELCSECVVNPDLGPHIRITLSIVQATEPDVARL</sequence>
<dbReference type="AlphaFoldDB" id="A0A9Q1FCX2"/>
<gene>
    <name evidence="2" type="ORF">SKAU_G00185020</name>
</gene>
<dbReference type="EMBL" id="JAINUF010000006">
    <property type="protein sequence ID" value="KAJ8355708.1"/>
    <property type="molecule type" value="Genomic_DNA"/>
</dbReference>